<dbReference type="Ensembl" id="ENSOMET00000034038.1">
    <property type="protein sequence ID" value="ENSOMEP00000015537.1"/>
    <property type="gene ID" value="ENSOMEG00000017122.1"/>
</dbReference>
<dbReference type="AlphaFoldDB" id="A0A3B3CER3"/>
<reference evidence="2" key="1">
    <citation type="submission" date="2025-08" db="UniProtKB">
        <authorList>
            <consortium name="Ensembl"/>
        </authorList>
    </citation>
    <scope>IDENTIFICATION</scope>
</reference>
<dbReference type="PaxDb" id="30732-ENSOMEP00000015537"/>
<feature type="compositionally biased region" description="Polar residues" evidence="1">
    <location>
        <begin position="68"/>
        <end position="81"/>
    </location>
</feature>
<organism evidence="2 3">
    <name type="scientific">Oryzias melastigma</name>
    <name type="common">Marine medaka</name>
    <dbReference type="NCBI Taxonomy" id="30732"/>
    <lineage>
        <taxon>Eukaryota</taxon>
        <taxon>Metazoa</taxon>
        <taxon>Chordata</taxon>
        <taxon>Craniata</taxon>
        <taxon>Vertebrata</taxon>
        <taxon>Euteleostomi</taxon>
        <taxon>Actinopterygii</taxon>
        <taxon>Neopterygii</taxon>
        <taxon>Teleostei</taxon>
        <taxon>Neoteleostei</taxon>
        <taxon>Acanthomorphata</taxon>
        <taxon>Ovalentaria</taxon>
        <taxon>Atherinomorphae</taxon>
        <taxon>Beloniformes</taxon>
        <taxon>Adrianichthyidae</taxon>
        <taxon>Oryziinae</taxon>
        <taxon>Oryzias</taxon>
    </lineage>
</organism>
<feature type="region of interest" description="Disordered" evidence="1">
    <location>
        <begin position="1"/>
        <end position="81"/>
    </location>
</feature>
<feature type="compositionally biased region" description="Basic and acidic residues" evidence="1">
    <location>
        <begin position="113"/>
        <end position="123"/>
    </location>
</feature>
<evidence type="ECO:0000313" key="2">
    <source>
        <dbReference type="Ensembl" id="ENSOMEP00000015537.1"/>
    </source>
</evidence>
<feature type="region of interest" description="Disordered" evidence="1">
    <location>
        <begin position="103"/>
        <end position="123"/>
    </location>
</feature>
<reference evidence="2" key="2">
    <citation type="submission" date="2025-09" db="UniProtKB">
        <authorList>
            <consortium name="Ensembl"/>
        </authorList>
    </citation>
    <scope>IDENTIFICATION</scope>
</reference>
<feature type="compositionally biased region" description="Pro residues" evidence="1">
    <location>
        <begin position="45"/>
        <end position="59"/>
    </location>
</feature>
<keyword evidence="3" id="KW-1185">Reference proteome</keyword>
<dbReference type="Proteomes" id="UP000261560">
    <property type="component" value="Unplaced"/>
</dbReference>
<evidence type="ECO:0000256" key="1">
    <source>
        <dbReference type="SAM" id="MobiDB-lite"/>
    </source>
</evidence>
<evidence type="ECO:0000313" key="3">
    <source>
        <dbReference type="Proteomes" id="UP000261560"/>
    </source>
</evidence>
<proteinExistence type="predicted"/>
<name>A0A3B3CER3_ORYME</name>
<feature type="compositionally biased region" description="Low complexity" evidence="1">
    <location>
        <begin position="20"/>
        <end position="43"/>
    </location>
</feature>
<protein>
    <submittedName>
        <fullName evidence="2">Uncharacterized protein</fullName>
    </submittedName>
</protein>
<accession>A0A3B3CER3</accession>
<sequence length="140" mass="14549">ADQQRAEFLSGSSTAVPCHSSMPVTPVSSPAVTPVSSPAATPVNSPAPTPVNSPAPTPVNRPKVRAPSGSNATPAVTSSNVQVVNAKKDSESASFLGRIREAQRVSKVTESAPKTREDSTGDLDKWLENFLAGKETLDKL</sequence>